<comment type="caution">
    <text evidence="1">The sequence shown here is derived from an EMBL/GenBank/DDBJ whole genome shotgun (WGS) entry which is preliminary data.</text>
</comment>
<evidence type="ECO:0000313" key="1">
    <source>
        <dbReference type="EMBL" id="KIS04265.1"/>
    </source>
</evidence>
<dbReference type="Proteomes" id="UP000032279">
    <property type="component" value="Unassembled WGS sequence"/>
</dbReference>
<accession>A0A0D1A8V6</accession>
<proteinExistence type="predicted"/>
<sequence length="63" mass="7492">MIKRGFQGQVIKEYENTYLIELEMETICNQDRKSLMRIPEFNGRVVIGKKFIRTLTEQKQNLA</sequence>
<dbReference type="AlphaFoldDB" id="A0A0D1A8V6"/>
<dbReference type="PATRIC" id="fig|1335616.4.peg.2"/>
<protein>
    <submittedName>
        <fullName evidence="1">Uncharacterized protein</fullName>
    </submittedName>
</protein>
<dbReference type="EMBL" id="AWTT01000001">
    <property type="protein sequence ID" value="KIS04265.1"/>
    <property type="molecule type" value="Genomic_DNA"/>
</dbReference>
<name>A0A0D1A8V6_9LACO</name>
<evidence type="ECO:0000313" key="2">
    <source>
        <dbReference type="Proteomes" id="UP000032279"/>
    </source>
</evidence>
<organism evidence="1 2">
    <name type="scientific">Paucilactobacillus wasatchensis</name>
    <dbReference type="NCBI Taxonomy" id="1335616"/>
    <lineage>
        <taxon>Bacteria</taxon>
        <taxon>Bacillati</taxon>
        <taxon>Bacillota</taxon>
        <taxon>Bacilli</taxon>
        <taxon>Lactobacillales</taxon>
        <taxon>Lactobacillaceae</taxon>
        <taxon>Paucilactobacillus</taxon>
    </lineage>
</organism>
<keyword evidence="2" id="KW-1185">Reference proteome</keyword>
<gene>
    <name evidence="1" type="ORF">WDC_0002</name>
</gene>
<reference evidence="1 2" key="1">
    <citation type="submission" date="2013-08" db="EMBL/GenBank/DDBJ databases">
        <title>Lactobacillus wasatchii sp. WDC04, a late gas producing bacteria isolated from aged chedder cheese.</title>
        <authorList>
            <person name="Oberg C.J."/>
            <person name="Culumber M."/>
            <person name="McMahon D.J."/>
            <person name="Broadbent J.R."/>
            <person name="Oberg T.S."/>
            <person name="Ortaki F."/>
        </authorList>
    </citation>
    <scope>NUCLEOTIDE SEQUENCE [LARGE SCALE GENOMIC DNA]</scope>
    <source>
        <strain evidence="1 2">WDC04</strain>
    </source>
</reference>